<dbReference type="Proteomes" id="UP001200034">
    <property type="component" value="Unassembled WGS sequence"/>
</dbReference>
<dbReference type="AlphaFoldDB" id="A0AAD4KCK5"/>
<keyword evidence="9" id="KW-0067">ATP-binding</keyword>
<dbReference type="GO" id="GO:0005524">
    <property type="term" value="F:ATP binding"/>
    <property type="evidence" value="ECO:0007669"/>
    <property type="project" value="UniProtKB-UniRule"/>
</dbReference>
<evidence type="ECO:0000256" key="8">
    <source>
        <dbReference type="ARBA" id="ARBA00022741"/>
    </source>
</evidence>
<dbReference type="SMART" id="SM00852">
    <property type="entry name" value="MoCF_biosynth"/>
    <property type="match status" value="2"/>
</dbReference>
<keyword evidence="5 14" id="KW-0500">Molybdenum</keyword>
<keyword evidence="12" id="KW-0511">Multifunctional enzyme</keyword>
<dbReference type="InterPro" id="IPR036425">
    <property type="entry name" value="MoaB/Mog-like_dom_sf"/>
</dbReference>
<dbReference type="FunFam" id="2.40.340.10:FF:000007">
    <property type="entry name" value="Molybdopterin molybdenumtransferase"/>
    <property type="match status" value="1"/>
</dbReference>
<dbReference type="GO" id="GO:0098970">
    <property type="term" value="P:postsynaptic neurotransmitter receptor diffusion trapping"/>
    <property type="evidence" value="ECO:0007669"/>
    <property type="project" value="TreeGrafter"/>
</dbReference>
<dbReference type="Pfam" id="PF03453">
    <property type="entry name" value="MoeA_N"/>
    <property type="match status" value="1"/>
</dbReference>
<sequence>TSNFVCLPVSDTCYEEPAKDRSGPRLVTLIGESFDNASVISSVLPDEQDLIQRELRKWIDRGDVSIILTTGGTGFAPRDVTPEATKPLIDRECSQLAMAIALASLQKTKFAALSRGVCGIAGNTLIMNLPGSEKAVIECFDVVRDLLPHAVHLMRNNLKLVQRTHATLQQTTAQPTTLQQHQHHRHVCPHKTGAGNDEDRNSPFPMLPVQQALDTILGVVQRDNKTAVQQLEALVSPVNIPPFRASIKDGYAMKSTGFSGTKRVLDCIAAGDKVNLHPLQEDECFKINTGAPLPEHADCVVQVEDTKLLQRDKYGEESLVDILVEPKPGQDVRYVNFAMPQPAILLFLFVCSAVGFDLAKGERVFPAYDASPVVSKSLLASVGCQLPQRKPKVAIISTGSELLAPSEPAAAGKIYDSNTTMLEELLLYFGFECMQLQVLSDNLDNIKQTLATLFETVDFVICSGGVSMGDKDFIKPALEALSFKLHFGRVNMKPGKPMTFASRERKYFFGLPGNPVSAFVTFHLFALPAIRWAAGWPRAKCALPVINVTLQNDAIALDGRPEYVRATVNSIKGQLHASVNGDQISSRLQSIVGADVLIHLPGRTAEKTQARAGEVYSASVLRYDFISNYE</sequence>
<comment type="function">
    <text evidence="14">Catalyzes two steps in the biosynthesis of the molybdenum cofactor. In the first step, molybdopterin is adenylated. Subsequently, molybdate is inserted into adenylated molybdopterin and AMP is released.</text>
</comment>
<dbReference type="GO" id="GO:0005829">
    <property type="term" value="C:cytosol"/>
    <property type="evidence" value="ECO:0007669"/>
    <property type="project" value="TreeGrafter"/>
</dbReference>
<dbReference type="FunFam" id="2.170.190.11:FF:000001">
    <property type="entry name" value="Molybdopterin molybdenumtransferase"/>
    <property type="match status" value="1"/>
</dbReference>
<comment type="similarity">
    <text evidence="14">Belongs to the MoeA family.</text>
</comment>
<dbReference type="InterPro" id="IPR036688">
    <property type="entry name" value="MoeA_C_domain_IV_sf"/>
</dbReference>
<dbReference type="CDD" id="cd00887">
    <property type="entry name" value="MoeA"/>
    <property type="match status" value="1"/>
</dbReference>
<dbReference type="PROSITE" id="PS01078">
    <property type="entry name" value="MOCF_BIOSYNTHESIS_1"/>
    <property type="match status" value="1"/>
</dbReference>
<dbReference type="InterPro" id="IPR001453">
    <property type="entry name" value="MoaB/Mog_dom"/>
</dbReference>
<dbReference type="GO" id="GO:0007529">
    <property type="term" value="P:establishment of synaptic specificity at neuromuscular junction"/>
    <property type="evidence" value="ECO:0007669"/>
    <property type="project" value="TreeGrafter"/>
</dbReference>
<dbReference type="SUPFAM" id="SSF63867">
    <property type="entry name" value="MoeA C-terminal domain-like"/>
    <property type="match status" value="1"/>
</dbReference>
<dbReference type="InterPro" id="IPR008284">
    <property type="entry name" value="MoCF_biosynth_CS"/>
</dbReference>
<dbReference type="SUPFAM" id="SSF63882">
    <property type="entry name" value="MoeA N-terminal region -like"/>
    <property type="match status" value="1"/>
</dbReference>
<dbReference type="EMBL" id="JAJJHW010000095">
    <property type="protein sequence ID" value="KAH8388119.1"/>
    <property type="molecule type" value="Genomic_DNA"/>
</dbReference>
<dbReference type="Gene3D" id="2.170.190.11">
    <property type="entry name" value="Molybdopterin biosynthesis moea protein, domain 3"/>
    <property type="match status" value="1"/>
</dbReference>
<keyword evidence="6 14" id="KW-0808">Transferase</keyword>
<comment type="similarity">
    <text evidence="4">In the C-terminal section; belongs to the MoeA family.</text>
</comment>
<evidence type="ECO:0000256" key="1">
    <source>
        <dbReference type="ARBA" id="ARBA00001946"/>
    </source>
</evidence>
<accession>A0AAD4KCK5</accession>
<evidence type="ECO:0000313" key="16">
    <source>
        <dbReference type="EMBL" id="KAH8388119.1"/>
    </source>
</evidence>
<evidence type="ECO:0000256" key="2">
    <source>
        <dbReference type="ARBA" id="ARBA00005046"/>
    </source>
</evidence>
<dbReference type="InterPro" id="IPR005110">
    <property type="entry name" value="MoeA_linker/N"/>
</dbReference>
<keyword evidence="10 14" id="KW-0460">Magnesium</keyword>
<keyword evidence="7 14" id="KW-0479">Metal-binding</keyword>
<dbReference type="GO" id="GO:0061598">
    <property type="term" value="F:molybdopterin adenylyltransferase activity"/>
    <property type="evidence" value="ECO:0007669"/>
    <property type="project" value="UniProtKB-UniRule"/>
</dbReference>
<dbReference type="Gene3D" id="3.40.980.10">
    <property type="entry name" value="MoaB/Mog-like domain"/>
    <property type="match status" value="2"/>
</dbReference>
<keyword evidence="8" id="KW-0547">Nucleotide-binding</keyword>
<reference evidence="16" key="1">
    <citation type="journal article" date="2021" name="Mol. Ecol. Resour.">
        <title>Phylogenomic analyses of the genus Drosophila reveals genomic signals of climate adaptation.</title>
        <authorList>
            <person name="Li F."/>
            <person name="Rane R.V."/>
            <person name="Luria V."/>
            <person name="Xiong Z."/>
            <person name="Chen J."/>
            <person name="Li Z."/>
            <person name="Catullo R.A."/>
            <person name="Griffin P.C."/>
            <person name="Schiffer M."/>
            <person name="Pearce S."/>
            <person name="Lee S.F."/>
            <person name="McElroy K."/>
            <person name="Stocker A."/>
            <person name="Shirriffs J."/>
            <person name="Cockerell F."/>
            <person name="Coppin C."/>
            <person name="Sgro C.M."/>
            <person name="Karger A."/>
            <person name="Cain J.W."/>
            <person name="Weber J.A."/>
            <person name="Santpere G."/>
            <person name="Kirschner M.W."/>
            <person name="Hoffmann A.A."/>
            <person name="Oakeshott J.G."/>
            <person name="Zhang G."/>
        </authorList>
    </citation>
    <scope>NUCLEOTIDE SEQUENCE</scope>
    <source>
        <strain evidence="16">BGI-SZ-2011g</strain>
    </source>
</reference>
<dbReference type="Pfam" id="PF03454">
    <property type="entry name" value="MoeA_C"/>
    <property type="match status" value="1"/>
</dbReference>
<dbReference type="GO" id="GO:0061599">
    <property type="term" value="F:molybdopterin molybdotransferase activity"/>
    <property type="evidence" value="ECO:0007669"/>
    <property type="project" value="UniProtKB-UniRule"/>
</dbReference>
<name>A0AAD4KCK5_9MUSC</name>
<evidence type="ECO:0000259" key="15">
    <source>
        <dbReference type="SMART" id="SM00852"/>
    </source>
</evidence>
<dbReference type="SUPFAM" id="SSF53218">
    <property type="entry name" value="Molybdenum cofactor biosynthesis proteins"/>
    <property type="match status" value="2"/>
</dbReference>
<dbReference type="PANTHER" id="PTHR10192">
    <property type="entry name" value="MOLYBDOPTERIN BIOSYNTHESIS PROTEIN"/>
    <property type="match status" value="1"/>
</dbReference>
<keyword evidence="17" id="KW-1185">Reference proteome</keyword>
<comment type="similarity">
    <text evidence="3">In the N-terminal section; belongs to the MoaB/Mog family.</text>
</comment>
<evidence type="ECO:0000313" key="17">
    <source>
        <dbReference type="Proteomes" id="UP001200034"/>
    </source>
</evidence>
<comment type="caution">
    <text evidence="16">The sequence shown here is derived from an EMBL/GenBank/DDBJ whole genome shotgun (WGS) entry which is preliminary data.</text>
</comment>
<evidence type="ECO:0000256" key="9">
    <source>
        <dbReference type="ARBA" id="ARBA00022840"/>
    </source>
</evidence>
<dbReference type="InterPro" id="IPR038987">
    <property type="entry name" value="MoeA-like"/>
</dbReference>
<keyword evidence="11 14" id="KW-0501">Molybdenum cofactor biosynthesis</keyword>
<comment type="catalytic activity">
    <reaction evidence="13">
        <text>adenylyl-molybdopterin + molybdate = Mo-molybdopterin + AMP + H(+)</text>
        <dbReference type="Rhea" id="RHEA:35047"/>
        <dbReference type="ChEBI" id="CHEBI:15378"/>
        <dbReference type="ChEBI" id="CHEBI:36264"/>
        <dbReference type="ChEBI" id="CHEBI:62727"/>
        <dbReference type="ChEBI" id="CHEBI:71302"/>
        <dbReference type="ChEBI" id="CHEBI:456215"/>
        <dbReference type="EC" id="2.10.1.1"/>
    </reaction>
</comment>
<protein>
    <recommendedName>
        <fullName evidence="15">MoaB/Mog domain-containing protein</fullName>
    </recommendedName>
</protein>
<evidence type="ECO:0000256" key="6">
    <source>
        <dbReference type="ARBA" id="ARBA00022679"/>
    </source>
</evidence>
<dbReference type="GO" id="GO:0006777">
    <property type="term" value="P:Mo-molybdopterin cofactor biosynthetic process"/>
    <property type="evidence" value="ECO:0007669"/>
    <property type="project" value="UniProtKB-UniRule"/>
</dbReference>
<dbReference type="GO" id="GO:0046872">
    <property type="term" value="F:metal ion binding"/>
    <property type="evidence" value="ECO:0007669"/>
    <property type="project" value="UniProtKB-UniRule"/>
</dbReference>
<proteinExistence type="inferred from homology"/>
<dbReference type="GO" id="GO:0072579">
    <property type="term" value="P:glycine receptor clustering"/>
    <property type="evidence" value="ECO:0007669"/>
    <property type="project" value="TreeGrafter"/>
</dbReference>
<evidence type="ECO:0000256" key="7">
    <source>
        <dbReference type="ARBA" id="ARBA00022723"/>
    </source>
</evidence>
<organism evidence="16 17">
    <name type="scientific">Drosophila rubida</name>
    <dbReference type="NCBI Taxonomy" id="30044"/>
    <lineage>
        <taxon>Eukaryota</taxon>
        <taxon>Metazoa</taxon>
        <taxon>Ecdysozoa</taxon>
        <taxon>Arthropoda</taxon>
        <taxon>Hexapoda</taxon>
        <taxon>Insecta</taxon>
        <taxon>Pterygota</taxon>
        <taxon>Neoptera</taxon>
        <taxon>Endopterygota</taxon>
        <taxon>Diptera</taxon>
        <taxon>Brachycera</taxon>
        <taxon>Muscomorpha</taxon>
        <taxon>Ephydroidea</taxon>
        <taxon>Drosophilidae</taxon>
        <taxon>Drosophila</taxon>
    </lineage>
</organism>
<evidence type="ECO:0000256" key="4">
    <source>
        <dbReference type="ARBA" id="ARBA00008339"/>
    </source>
</evidence>
<dbReference type="CDD" id="cd00886">
    <property type="entry name" value="MogA_MoaB"/>
    <property type="match status" value="1"/>
</dbReference>
<feature type="domain" description="MoaB/Mog" evidence="15">
    <location>
        <begin position="5"/>
        <end position="150"/>
    </location>
</feature>
<feature type="non-terminal residue" evidence="16">
    <location>
        <position position="1"/>
    </location>
</feature>
<dbReference type="GO" id="GO:0097112">
    <property type="term" value="P:gamma-aminobutyric acid receptor clustering"/>
    <property type="evidence" value="ECO:0007669"/>
    <property type="project" value="TreeGrafter"/>
</dbReference>
<evidence type="ECO:0000256" key="10">
    <source>
        <dbReference type="ARBA" id="ARBA00022842"/>
    </source>
</evidence>
<comment type="cofactor">
    <cofactor evidence="1 14">
        <name>Mg(2+)</name>
        <dbReference type="ChEBI" id="CHEBI:18420"/>
    </cofactor>
</comment>
<dbReference type="GO" id="GO:0099634">
    <property type="term" value="C:postsynaptic specialization membrane"/>
    <property type="evidence" value="ECO:0007669"/>
    <property type="project" value="GOC"/>
</dbReference>
<dbReference type="FunFam" id="3.40.980.10:FF:000004">
    <property type="entry name" value="Molybdopterin molybdenumtransferase"/>
    <property type="match status" value="1"/>
</dbReference>
<dbReference type="PANTHER" id="PTHR10192:SF5">
    <property type="entry name" value="GEPHYRIN"/>
    <property type="match status" value="1"/>
</dbReference>
<dbReference type="InterPro" id="IPR036135">
    <property type="entry name" value="MoeA_linker/N_sf"/>
</dbReference>
<feature type="domain" description="MoaB/Mog" evidence="15">
    <location>
        <begin position="394"/>
        <end position="532"/>
    </location>
</feature>
<dbReference type="Gene3D" id="2.40.340.10">
    <property type="entry name" value="MoeA, C-terminal, domain IV"/>
    <property type="match status" value="1"/>
</dbReference>
<evidence type="ECO:0000256" key="12">
    <source>
        <dbReference type="ARBA" id="ARBA00023268"/>
    </source>
</evidence>
<dbReference type="Pfam" id="PF00994">
    <property type="entry name" value="MoCF_biosynth"/>
    <property type="match status" value="2"/>
</dbReference>
<dbReference type="NCBIfam" id="TIGR00177">
    <property type="entry name" value="molyb_syn"/>
    <property type="match status" value="2"/>
</dbReference>
<comment type="pathway">
    <text evidence="2 14">Cofactor biosynthesis; molybdopterin biosynthesis.</text>
</comment>
<evidence type="ECO:0000256" key="14">
    <source>
        <dbReference type="RuleBase" id="RU365090"/>
    </source>
</evidence>
<gene>
    <name evidence="16" type="ORF">KR093_011839</name>
</gene>
<dbReference type="PROSITE" id="PS01079">
    <property type="entry name" value="MOCF_BIOSYNTHESIS_2"/>
    <property type="match status" value="1"/>
</dbReference>
<evidence type="ECO:0000256" key="13">
    <source>
        <dbReference type="ARBA" id="ARBA00047317"/>
    </source>
</evidence>
<evidence type="ECO:0000256" key="5">
    <source>
        <dbReference type="ARBA" id="ARBA00022505"/>
    </source>
</evidence>
<comment type="catalytic activity">
    <reaction evidence="14">
        <text>molybdopterin + ATP + H(+) = adenylyl-molybdopterin + diphosphate</text>
        <dbReference type="Rhea" id="RHEA:31331"/>
        <dbReference type="ChEBI" id="CHEBI:15378"/>
        <dbReference type="ChEBI" id="CHEBI:30616"/>
        <dbReference type="ChEBI" id="CHEBI:33019"/>
        <dbReference type="ChEBI" id="CHEBI:58698"/>
        <dbReference type="ChEBI" id="CHEBI:62727"/>
    </reaction>
</comment>
<dbReference type="GO" id="GO:0030425">
    <property type="term" value="C:dendrite"/>
    <property type="evidence" value="ECO:0007669"/>
    <property type="project" value="TreeGrafter"/>
</dbReference>
<evidence type="ECO:0000256" key="11">
    <source>
        <dbReference type="ARBA" id="ARBA00023150"/>
    </source>
</evidence>
<dbReference type="InterPro" id="IPR005111">
    <property type="entry name" value="MoeA_C_domain_IV"/>
</dbReference>
<evidence type="ECO:0000256" key="3">
    <source>
        <dbReference type="ARBA" id="ARBA00007589"/>
    </source>
</evidence>